<comment type="caution">
    <text evidence="7">The sequence shown here is derived from an EMBL/GenBank/DDBJ whole genome shotgun (WGS) entry which is preliminary data.</text>
</comment>
<dbReference type="Gene3D" id="3.40.50.150">
    <property type="entry name" value="Vaccinia Virus protein VP39"/>
    <property type="match status" value="2"/>
</dbReference>
<dbReference type="GO" id="GO:0032259">
    <property type="term" value="P:methylation"/>
    <property type="evidence" value="ECO:0007669"/>
    <property type="project" value="UniProtKB-KW"/>
</dbReference>
<dbReference type="PANTHER" id="PTHR11061">
    <property type="entry name" value="RNA M5U METHYLTRANSFERASE"/>
    <property type="match status" value="1"/>
</dbReference>
<feature type="domain" description="TRAM" evidence="6">
    <location>
        <begin position="1"/>
        <end position="52"/>
    </location>
</feature>
<dbReference type="Pfam" id="PF05958">
    <property type="entry name" value="tRNA_U5-meth_tr"/>
    <property type="match status" value="1"/>
</dbReference>
<dbReference type="EMBL" id="BDSP01000271">
    <property type="protein sequence ID" value="GAX28324.1"/>
    <property type="molecule type" value="Genomic_DNA"/>
</dbReference>
<accession>A0A1Z5KPT2</accession>
<protein>
    <submittedName>
        <fullName evidence="7">tRNA (Uracil-5-)-methyltransferase</fullName>
        <ecNumber evidence="7">2.1.1.35</ecNumber>
    </submittedName>
</protein>
<reference evidence="7 8" key="1">
    <citation type="journal article" date="2015" name="Plant Cell">
        <title>Oil accumulation by the oleaginous diatom Fistulifera solaris as revealed by the genome and transcriptome.</title>
        <authorList>
            <person name="Tanaka T."/>
            <person name="Maeda Y."/>
            <person name="Veluchamy A."/>
            <person name="Tanaka M."/>
            <person name="Abida H."/>
            <person name="Marechal E."/>
            <person name="Bowler C."/>
            <person name="Muto M."/>
            <person name="Sunaga Y."/>
            <person name="Tanaka M."/>
            <person name="Yoshino T."/>
            <person name="Taniguchi T."/>
            <person name="Fukuda Y."/>
            <person name="Nemoto M."/>
            <person name="Matsumoto M."/>
            <person name="Wong P.S."/>
            <person name="Aburatani S."/>
            <person name="Fujibuchi W."/>
        </authorList>
    </citation>
    <scope>NUCLEOTIDE SEQUENCE [LARGE SCALE GENOMIC DNA]</scope>
    <source>
        <strain evidence="7 8">JPCC DA0580</strain>
    </source>
</reference>
<dbReference type="InterPro" id="IPR030391">
    <property type="entry name" value="MeTrfase_TrmA_CS"/>
</dbReference>
<dbReference type="PROSITE" id="PS51687">
    <property type="entry name" value="SAM_MT_RNA_M5U"/>
    <property type="match status" value="1"/>
</dbReference>
<evidence type="ECO:0000256" key="3">
    <source>
        <dbReference type="ARBA" id="ARBA00022691"/>
    </source>
</evidence>
<keyword evidence="2 4" id="KW-0808">Transferase</keyword>
<feature type="binding site" evidence="4">
    <location>
        <position position="329"/>
    </location>
    <ligand>
        <name>S-adenosyl-L-methionine</name>
        <dbReference type="ChEBI" id="CHEBI:59789"/>
    </ligand>
</feature>
<dbReference type="InterPro" id="IPR012340">
    <property type="entry name" value="NA-bd_OB-fold"/>
</dbReference>
<keyword evidence="1 4" id="KW-0489">Methyltransferase</keyword>
<keyword evidence="8" id="KW-1185">Reference proteome</keyword>
<dbReference type="AlphaFoldDB" id="A0A1Z5KPT2"/>
<proteinExistence type="inferred from homology"/>
<dbReference type="GO" id="GO:0008033">
    <property type="term" value="P:tRNA processing"/>
    <property type="evidence" value="ECO:0007669"/>
    <property type="project" value="InterPro"/>
</dbReference>
<comment type="similarity">
    <text evidence="4">Belongs to the class I-like SAM-binding methyltransferase superfamily. RNA M5U methyltransferase family.</text>
</comment>
<dbReference type="EC" id="2.1.1.35" evidence="7"/>
<dbReference type="GO" id="GO:0030697">
    <property type="term" value="F:tRNA (uracil(54)-C5)-methyltransferase activity, S-adenosyl methionine-dependent"/>
    <property type="evidence" value="ECO:0007669"/>
    <property type="project" value="UniProtKB-EC"/>
</dbReference>
<dbReference type="Proteomes" id="UP000198406">
    <property type="component" value="Unassembled WGS sequence"/>
</dbReference>
<feature type="binding site" evidence="4">
    <location>
        <position position="281"/>
    </location>
    <ligand>
        <name>S-adenosyl-L-methionine</name>
        <dbReference type="ChEBI" id="CHEBI:59789"/>
    </ligand>
</feature>
<dbReference type="InterPro" id="IPR025795">
    <property type="entry name" value="tRNA_(uracil-5-)_MeTrfase"/>
</dbReference>
<feature type="active site" evidence="5">
    <location>
        <position position="356"/>
    </location>
</feature>
<evidence type="ECO:0000313" key="7">
    <source>
        <dbReference type="EMBL" id="GAX28324.1"/>
    </source>
</evidence>
<dbReference type="InterPro" id="IPR030390">
    <property type="entry name" value="MeTrfase_TrmA_AS"/>
</dbReference>
<dbReference type="SUPFAM" id="SSF50249">
    <property type="entry name" value="Nucleic acid-binding proteins"/>
    <property type="match status" value="1"/>
</dbReference>
<name>A0A1Z5KPT2_FISSO</name>
<keyword evidence="3 4" id="KW-0949">S-adenosyl-L-methionine</keyword>
<evidence type="ECO:0000256" key="2">
    <source>
        <dbReference type="ARBA" id="ARBA00022679"/>
    </source>
</evidence>
<dbReference type="PROSITE" id="PS01230">
    <property type="entry name" value="TRMA_1"/>
    <property type="match status" value="1"/>
</dbReference>
<dbReference type="InterPro" id="IPR010280">
    <property type="entry name" value="U5_MeTrfase_fam"/>
</dbReference>
<dbReference type="InterPro" id="IPR002792">
    <property type="entry name" value="TRAM_dom"/>
</dbReference>
<evidence type="ECO:0000256" key="1">
    <source>
        <dbReference type="ARBA" id="ARBA00022603"/>
    </source>
</evidence>
<dbReference type="PROSITE" id="PS01231">
    <property type="entry name" value="TRMA_2"/>
    <property type="match status" value="1"/>
</dbReference>
<evidence type="ECO:0000256" key="4">
    <source>
        <dbReference type="PROSITE-ProRule" id="PRU01024"/>
    </source>
</evidence>
<feature type="binding site" evidence="4">
    <location>
        <position position="260"/>
    </location>
    <ligand>
        <name>S-adenosyl-L-methionine</name>
        <dbReference type="ChEBI" id="CHEBI:59789"/>
    </ligand>
</feature>
<evidence type="ECO:0000259" key="6">
    <source>
        <dbReference type="PROSITE" id="PS50926"/>
    </source>
</evidence>
<dbReference type="PANTHER" id="PTHR11061:SF30">
    <property type="entry name" value="TRNA (URACIL(54)-C(5))-METHYLTRANSFERASE"/>
    <property type="match status" value="1"/>
</dbReference>
<dbReference type="GO" id="GO:0009451">
    <property type="term" value="P:RNA modification"/>
    <property type="evidence" value="ECO:0007669"/>
    <property type="project" value="UniProtKB-ARBA"/>
</dbReference>
<dbReference type="InParanoid" id="A0A1Z5KPT2"/>
<evidence type="ECO:0000313" key="8">
    <source>
        <dbReference type="Proteomes" id="UP000198406"/>
    </source>
</evidence>
<dbReference type="SUPFAM" id="SSF53335">
    <property type="entry name" value="S-adenosyl-L-methionine-dependent methyltransferases"/>
    <property type="match status" value="1"/>
</dbReference>
<dbReference type="OrthoDB" id="10250660at2759"/>
<gene>
    <name evidence="7" type="ORF">FisN_27Hh020</name>
</gene>
<organism evidence="7 8">
    <name type="scientific">Fistulifera solaris</name>
    <name type="common">Oleaginous diatom</name>
    <dbReference type="NCBI Taxonomy" id="1519565"/>
    <lineage>
        <taxon>Eukaryota</taxon>
        <taxon>Sar</taxon>
        <taxon>Stramenopiles</taxon>
        <taxon>Ochrophyta</taxon>
        <taxon>Bacillariophyta</taxon>
        <taxon>Bacillariophyceae</taxon>
        <taxon>Bacillariophycidae</taxon>
        <taxon>Naviculales</taxon>
        <taxon>Naviculaceae</taxon>
        <taxon>Fistulifera</taxon>
    </lineage>
</organism>
<dbReference type="PROSITE" id="PS50926">
    <property type="entry name" value="TRAM"/>
    <property type="match status" value="1"/>
</dbReference>
<evidence type="ECO:0000256" key="5">
    <source>
        <dbReference type="PROSITE-ProRule" id="PRU10015"/>
    </source>
</evidence>
<dbReference type="PROSITE" id="PS51622">
    <property type="entry name" value="SAM_MT_RNA_M5U_2"/>
    <property type="match status" value="1"/>
</dbReference>
<feature type="binding site" evidence="4">
    <location>
        <position position="230"/>
    </location>
    <ligand>
        <name>S-adenosyl-L-methionine</name>
        <dbReference type="ChEBI" id="CHEBI:59789"/>
    </ligand>
</feature>
<sequence length="400" mass="44669">MGIGRTDVSSHSSNSSETKPWVIMVPGVIPGEKVVVKIFRNFPNYSEADLVEILQASPERTVPPCPIADACGGCQWQHMSISLQREWKTRLVQEALEQYGVTYSEIQPCLGTDETLHYRSKLTPHYQQPAKSKRGVQNEKHIEAIGFQKQTSRQIIDVTECLIATPAVNAAYQAARDQLLSEPSTKKKGATLLFRQANLDDDYVESDHRVFLTTVVDGLKFTYRAGNFFQNNYYVLPIMVQELVAQAIKGDQMTHLADCYCGSGLFALSAAKHFDRVVGIEVNDLAIEEATTNAVANSISNVEFLSASAEGIFKVIQDFPRETSVVVVDPPRKGCSEEFLEQLYTFSPQRIVYMSCDPTTQARDAAGILKAGYSTTYIQPFDLFPQTRHIECLMVFEKKV</sequence>
<dbReference type="InterPro" id="IPR029063">
    <property type="entry name" value="SAM-dependent_MTases_sf"/>
</dbReference>
<dbReference type="CDD" id="cd02440">
    <property type="entry name" value="AdoMet_MTases"/>
    <property type="match status" value="1"/>
</dbReference>
<feature type="active site" description="Nucleophile" evidence="4">
    <location>
        <position position="356"/>
    </location>
</feature>
<dbReference type="Gene3D" id="2.40.50.140">
    <property type="entry name" value="Nucleic acid-binding proteins"/>
    <property type="match status" value="1"/>
</dbReference>